<organism evidence="1 2">
    <name type="scientific">Photinus pyralis</name>
    <name type="common">Common eastern firefly</name>
    <name type="synonym">Lampyris pyralis</name>
    <dbReference type="NCBI Taxonomy" id="7054"/>
    <lineage>
        <taxon>Eukaryota</taxon>
        <taxon>Metazoa</taxon>
        <taxon>Ecdysozoa</taxon>
        <taxon>Arthropoda</taxon>
        <taxon>Hexapoda</taxon>
        <taxon>Insecta</taxon>
        <taxon>Pterygota</taxon>
        <taxon>Neoptera</taxon>
        <taxon>Endopterygota</taxon>
        <taxon>Coleoptera</taxon>
        <taxon>Polyphaga</taxon>
        <taxon>Elateriformia</taxon>
        <taxon>Elateroidea</taxon>
        <taxon>Lampyridae</taxon>
        <taxon>Lampyrinae</taxon>
        <taxon>Photinus</taxon>
    </lineage>
</organism>
<name>A0A5N4B538_PHOPY</name>
<dbReference type="AlphaFoldDB" id="A0A5N4B538"/>
<dbReference type="Proteomes" id="UP000327044">
    <property type="component" value="Unassembled WGS sequence"/>
</dbReference>
<dbReference type="EMBL" id="VVIM01000001">
    <property type="protein sequence ID" value="KAB0804676.1"/>
    <property type="molecule type" value="Genomic_DNA"/>
</dbReference>
<sequence>MEDLDAVEYEGCTPPDVAETAKKVTLELLPSKSRKIYEKRYDEFIKWCNSNRINKYSENVLLTYFSKQAETYKAPSLWSLFSIDEMQIPSTSGVNFYSCSFGTFNLYNK</sequence>
<evidence type="ECO:0000313" key="1">
    <source>
        <dbReference type="EMBL" id="KAB0804676.1"/>
    </source>
</evidence>
<reference evidence="1 2" key="1">
    <citation type="journal article" date="2018" name="Elife">
        <title>Firefly genomes illuminate parallel origins of bioluminescence in beetles.</title>
        <authorList>
            <person name="Fallon T.R."/>
            <person name="Lower S.E."/>
            <person name="Chang C.H."/>
            <person name="Bessho-Uehara M."/>
            <person name="Martin G.J."/>
            <person name="Bewick A.J."/>
            <person name="Behringer M."/>
            <person name="Debat H.J."/>
            <person name="Wong I."/>
            <person name="Day J.C."/>
            <person name="Suvorov A."/>
            <person name="Silva C.J."/>
            <person name="Stanger-Hall K.F."/>
            <person name="Hall D.W."/>
            <person name="Schmitz R.J."/>
            <person name="Nelson D.R."/>
            <person name="Lewis S.M."/>
            <person name="Shigenobu S."/>
            <person name="Bybee S.M."/>
            <person name="Larracuente A.M."/>
            <person name="Oba Y."/>
            <person name="Weng J.K."/>
        </authorList>
    </citation>
    <scope>NUCLEOTIDE SEQUENCE [LARGE SCALE GENOMIC DNA]</scope>
    <source>
        <strain evidence="1">1611_PpyrPB1</strain>
        <tissue evidence="1">Whole body</tissue>
    </source>
</reference>
<keyword evidence="2" id="KW-1185">Reference proteome</keyword>
<proteinExistence type="predicted"/>
<comment type="caution">
    <text evidence="1">The sequence shown here is derived from an EMBL/GenBank/DDBJ whole genome shotgun (WGS) entry which is preliminary data.</text>
</comment>
<evidence type="ECO:0000313" key="2">
    <source>
        <dbReference type="Proteomes" id="UP000327044"/>
    </source>
</evidence>
<protein>
    <submittedName>
        <fullName evidence="1">Uncharacterized protein</fullName>
    </submittedName>
</protein>
<accession>A0A5N4B538</accession>
<gene>
    <name evidence="1" type="ORF">PPYR_01646</name>
</gene>
<dbReference type="InParanoid" id="A0A5N4B538"/>